<dbReference type="Pfam" id="PF08016">
    <property type="entry name" value="PKD_channel"/>
    <property type="match status" value="1"/>
</dbReference>
<evidence type="ECO:0000256" key="5">
    <source>
        <dbReference type="ARBA" id="ARBA00023136"/>
    </source>
</evidence>
<evidence type="ECO:0000256" key="1">
    <source>
        <dbReference type="ARBA" id="ARBA00004141"/>
    </source>
</evidence>
<accession>A0A814C244</accession>
<dbReference type="InterPro" id="IPR051223">
    <property type="entry name" value="Polycystin"/>
</dbReference>
<evidence type="ECO:0000256" key="4">
    <source>
        <dbReference type="ARBA" id="ARBA00022989"/>
    </source>
</evidence>
<dbReference type="Gene3D" id="1.10.287.70">
    <property type="match status" value="1"/>
</dbReference>
<evidence type="ECO:0000256" key="3">
    <source>
        <dbReference type="ARBA" id="ARBA00022692"/>
    </source>
</evidence>
<feature type="transmembrane region" description="Helical" evidence="6">
    <location>
        <begin position="313"/>
        <end position="332"/>
    </location>
</feature>
<feature type="domain" description="Polycystin cation channel PKD1/PKD2" evidence="7">
    <location>
        <begin position="317"/>
        <end position="529"/>
    </location>
</feature>
<reference evidence="8" key="1">
    <citation type="submission" date="2021-02" db="EMBL/GenBank/DDBJ databases">
        <authorList>
            <person name="Nowell W R."/>
        </authorList>
    </citation>
    <scope>NUCLEOTIDE SEQUENCE</scope>
    <source>
        <strain evidence="8">Ploen Becks lab</strain>
    </source>
</reference>
<organism evidence="8 9">
    <name type="scientific">Brachionus calyciflorus</name>
    <dbReference type="NCBI Taxonomy" id="104777"/>
    <lineage>
        <taxon>Eukaryota</taxon>
        <taxon>Metazoa</taxon>
        <taxon>Spiralia</taxon>
        <taxon>Gnathifera</taxon>
        <taxon>Rotifera</taxon>
        <taxon>Eurotatoria</taxon>
        <taxon>Monogononta</taxon>
        <taxon>Pseudotrocha</taxon>
        <taxon>Ploima</taxon>
        <taxon>Brachionidae</taxon>
        <taxon>Brachionus</taxon>
    </lineage>
</organism>
<evidence type="ECO:0000256" key="6">
    <source>
        <dbReference type="SAM" id="Phobius"/>
    </source>
</evidence>
<dbReference type="Proteomes" id="UP000663879">
    <property type="component" value="Unassembled WGS sequence"/>
</dbReference>
<dbReference type="AlphaFoldDB" id="A0A814C244"/>
<dbReference type="GO" id="GO:0016020">
    <property type="term" value="C:membrane"/>
    <property type="evidence" value="ECO:0007669"/>
    <property type="project" value="UniProtKB-SubCell"/>
</dbReference>
<evidence type="ECO:0000313" key="8">
    <source>
        <dbReference type="EMBL" id="CAF0934224.1"/>
    </source>
</evidence>
<keyword evidence="9" id="KW-1185">Reference proteome</keyword>
<feature type="transmembrane region" description="Helical" evidence="6">
    <location>
        <begin position="352"/>
        <end position="373"/>
    </location>
</feature>
<evidence type="ECO:0000259" key="7">
    <source>
        <dbReference type="Pfam" id="PF08016"/>
    </source>
</evidence>
<sequence length="690" mass="81874">METIENKLSEKKLPQDDIPLESFVIEEHEHDNEIFENLEKKIIKNMSKICLGLTLIITIYVRLNYLVDTNHTSESSSVIRRFYRDHLTGNSLEKPQVFLSHLLNLTQKTKFFNFKELKEKGDEYDKDYIRHDIASLKIQLYNRQQSSCLPQKKLPFDNLLVPEDPNLDFNCEGSTLQDSDDYINETICSNIYYKFDSPGFDRSKGIVQNLIDFFLGVNCVDSVEEIENSCNGYQFLLSRNNTHYQSAVKCIIENYEIKSIKYELNLFNYNLKQFIYLNFFVLYFPSSGKIHKNQVEIFDFDKSVFIFGKVENYVKKAICLIIIIIAYLIYLVSLIRKYAIHKMGAFTRFSNLVDLIIVYSLTRLFYIEFRIFYEVNTKLATFFTEPNKYHSFYELSYFYKRFDLLVGLIYSITCLEIATYSGFNEMISNVIMTFQRSYRDLIGFFIIFFGLILSYALELQFLYGGGFSNFSTFTKCFAGLFQFLWGEIDFFELIEYDEKSFYFFASYLLVMIIIMFNLMLAIILGTYDMVKRDPTCRDNSMKLDKFFFLLAERMIRSYFSNFAGFLNQIFNFRSINRLYCVQDVEKKFLENGFDESKVGDLLKEFKLVSENQIDSYKVEAMIKRMFEIEYDHKPKLRINNEELADEYVTNDEWGQLLIKYNNLENYCTLIEKRLDILKNFINFNNSNENK</sequence>
<evidence type="ECO:0000256" key="2">
    <source>
        <dbReference type="ARBA" id="ARBA00007200"/>
    </source>
</evidence>
<dbReference type="PANTHER" id="PTHR10877">
    <property type="entry name" value="POLYCYSTIN FAMILY MEMBER"/>
    <property type="match status" value="1"/>
</dbReference>
<comment type="subcellular location">
    <subcellularLocation>
        <location evidence="1">Membrane</location>
        <topology evidence="1">Multi-pass membrane protein</topology>
    </subcellularLocation>
</comment>
<keyword evidence="3 6" id="KW-0812">Transmembrane</keyword>
<comment type="caution">
    <text evidence="8">The sequence shown here is derived from an EMBL/GenBank/DDBJ whole genome shotgun (WGS) entry which is preliminary data.</text>
</comment>
<evidence type="ECO:0000313" key="9">
    <source>
        <dbReference type="Proteomes" id="UP000663879"/>
    </source>
</evidence>
<feature type="transmembrane region" description="Helical" evidence="6">
    <location>
        <begin position="441"/>
        <end position="463"/>
    </location>
</feature>
<keyword evidence="5 6" id="KW-0472">Membrane</keyword>
<dbReference type="OrthoDB" id="10399258at2759"/>
<dbReference type="InterPro" id="IPR003915">
    <property type="entry name" value="PKD_2"/>
</dbReference>
<dbReference type="InterPro" id="IPR013122">
    <property type="entry name" value="PKD1_2_channel"/>
</dbReference>
<dbReference type="EMBL" id="CAJNOC010002456">
    <property type="protein sequence ID" value="CAF0934224.1"/>
    <property type="molecule type" value="Genomic_DNA"/>
</dbReference>
<name>A0A814C244_9BILA</name>
<dbReference type="GO" id="GO:0005509">
    <property type="term" value="F:calcium ion binding"/>
    <property type="evidence" value="ECO:0007669"/>
    <property type="project" value="InterPro"/>
</dbReference>
<dbReference type="PANTHER" id="PTHR10877:SF183">
    <property type="entry name" value="AT14535P-RELATED"/>
    <property type="match status" value="1"/>
</dbReference>
<protein>
    <recommendedName>
        <fullName evidence="7">Polycystin cation channel PKD1/PKD2 domain-containing protein</fullName>
    </recommendedName>
</protein>
<proteinExistence type="inferred from homology"/>
<keyword evidence="4 6" id="KW-1133">Transmembrane helix</keyword>
<feature type="transmembrane region" description="Helical" evidence="6">
    <location>
        <begin position="501"/>
        <end position="524"/>
    </location>
</feature>
<feature type="transmembrane region" description="Helical" evidence="6">
    <location>
        <begin position="402"/>
        <end position="420"/>
    </location>
</feature>
<dbReference type="PRINTS" id="PR01433">
    <property type="entry name" value="POLYCYSTIN2"/>
</dbReference>
<comment type="similarity">
    <text evidence="2">Belongs to the polycystin family.</text>
</comment>
<gene>
    <name evidence="8" type="ORF">OXX778_LOCUS13076</name>
</gene>